<comment type="caution">
    <text evidence="1">The sequence shown here is derived from an EMBL/GenBank/DDBJ whole genome shotgun (WGS) entry which is preliminary data.</text>
</comment>
<gene>
    <name evidence="1" type="ORF">AEA09_08220</name>
</gene>
<reference evidence="2" key="1">
    <citation type="submission" date="2015-07" db="EMBL/GenBank/DDBJ databases">
        <title>Fjat-14205 dsm 2895.</title>
        <authorList>
            <person name="Liu B."/>
            <person name="Wang J."/>
            <person name="Zhu Y."/>
            <person name="Liu G."/>
            <person name="Chen Q."/>
            <person name="Chen Z."/>
            <person name="Lan J."/>
            <person name="Che J."/>
            <person name="Ge C."/>
            <person name="Shi H."/>
            <person name="Pan Z."/>
            <person name="Liu X."/>
        </authorList>
    </citation>
    <scope>NUCLEOTIDE SEQUENCE [LARGE SCALE GENOMIC DNA]</scope>
    <source>
        <strain evidence="2">DSM 25560</strain>
    </source>
</reference>
<accession>A0ABR5K0T1</accession>
<evidence type="ECO:0000313" key="2">
    <source>
        <dbReference type="Proteomes" id="UP000050668"/>
    </source>
</evidence>
<protein>
    <submittedName>
        <fullName evidence="1">Uncharacterized protein</fullName>
    </submittedName>
</protein>
<evidence type="ECO:0000313" key="1">
    <source>
        <dbReference type="EMBL" id="KOS68537.1"/>
    </source>
</evidence>
<dbReference type="Proteomes" id="UP000050668">
    <property type="component" value="Unassembled WGS sequence"/>
</dbReference>
<sequence>MIEVTFALIVENILEISPVKTSEEARKLENEIYKLVMENKNKYIIKAFEYAEEIKSKAKIPVKIKEKIQGAPKVCTVYEQNMWHGRQVLQDIDDDY</sequence>
<dbReference type="EMBL" id="LGRV01000003">
    <property type="protein sequence ID" value="KOS68537.1"/>
    <property type="molecule type" value="Genomic_DNA"/>
</dbReference>
<keyword evidence="2" id="KW-1185">Reference proteome</keyword>
<proteinExistence type="predicted"/>
<dbReference type="RefSeq" id="WP_053583368.1">
    <property type="nucleotide sequence ID" value="NZ_LGRV01000003.1"/>
</dbReference>
<organism evidence="1 2">
    <name type="scientific">Lysinibacillus contaminans</name>
    <dbReference type="NCBI Taxonomy" id="1293441"/>
    <lineage>
        <taxon>Bacteria</taxon>
        <taxon>Bacillati</taxon>
        <taxon>Bacillota</taxon>
        <taxon>Bacilli</taxon>
        <taxon>Bacillales</taxon>
        <taxon>Bacillaceae</taxon>
        <taxon>Lysinibacillus</taxon>
    </lineage>
</organism>
<name>A0ABR5K0T1_9BACI</name>